<keyword evidence="2" id="KW-0413">Isomerase</keyword>
<evidence type="ECO:0000259" key="1">
    <source>
        <dbReference type="Pfam" id="PF21404"/>
    </source>
</evidence>
<reference evidence="2" key="1">
    <citation type="journal article" date="2010" name="Eukaryot. Cell">
        <title>The glycosylation pathway of Eimeria tenella is upregulated during gametocyte development and may play a role in oocyst wall formation.</title>
        <authorList>
            <person name="Walker R.A."/>
            <person name="Slapetova I."/>
            <person name="Slapeta J."/>
            <person name="Miller C.M."/>
            <person name="Smith N.C."/>
        </authorList>
    </citation>
    <scope>NUCLEOTIDE SEQUENCE</scope>
</reference>
<dbReference type="GO" id="GO:0004610">
    <property type="term" value="F:phosphoacetylglucosamine mutase activity"/>
    <property type="evidence" value="ECO:0007669"/>
    <property type="project" value="UniProtKB-EC"/>
</dbReference>
<organism evidence="2">
    <name type="scientific">Eimeria tenella</name>
    <name type="common">Coccidian parasite</name>
    <dbReference type="NCBI Taxonomy" id="5802"/>
    <lineage>
        <taxon>Eukaryota</taxon>
        <taxon>Sar</taxon>
        <taxon>Alveolata</taxon>
        <taxon>Apicomplexa</taxon>
        <taxon>Conoidasida</taxon>
        <taxon>Coccidia</taxon>
        <taxon>Eucoccidiorida</taxon>
        <taxon>Eimeriorina</taxon>
        <taxon>Eimeriidae</taxon>
        <taxon>Eimeria</taxon>
    </lineage>
</organism>
<dbReference type="Pfam" id="PF21404">
    <property type="entry name" value="AMG1_III"/>
    <property type="match status" value="1"/>
</dbReference>
<proteinExistence type="evidence at transcript level"/>
<protein>
    <submittedName>
        <fullName evidence="2">Phosphoacetylglucosamine mutase</fullName>
        <ecNumber evidence="2">5.4.2.3</ecNumber>
    </submittedName>
</protein>
<dbReference type="PANTHER" id="PTHR45955">
    <property type="entry name" value="PHOSPHOACETYLGLUCOSAMINE MUTASE"/>
    <property type="match status" value="1"/>
</dbReference>
<dbReference type="GO" id="GO:0006048">
    <property type="term" value="P:UDP-N-acetylglucosamine biosynthetic process"/>
    <property type="evidence" value="ECO:0007669"/>
    <property type="project" value="TreeGrafter"/>
</dbReference>
<name>C9E605_EIMTE</name>
<feature type="domain" description="Phosphoacetylglucosamine mutase AMG1" evidence="1">
    <location>
        <begin position="1"/>
        <end position="117"/>
    </location>
</feature>
<accession>C9E605</accession>
<evidence type="ECO:0000313" key="2">
    <source>
        <dbReference type="EMBL" id="ACV81909.1"/>
    </source>
</evidence>
<dbReference type="EC" id="5.4.2.3" evidence="2"/>
<feature type="non-terminal residue" evidence="2">
    <location>
        <position position="139"/>
    </location>
</feature>
<dbReference type="AlphaFoldDB" id="C9E605"/>
<sequence length="139" mass="15024">QVGVVQTAYANGGSTKFLESLAEAVSKWDAPRVQLVLRCTKTGVKNLHREALGFPLGVYFEANGHGTLICKKKELQAWAEAQGLSNTGAFSFLLQFVSLLNPATGDALADLLAAEVCRAKLKISLAEWRILYDEFPAVA</sequence>
<dbReference type="EMBL" id="GQ463154">
    <property type="protein sequence ID" value="ACV81909.1"/>
    <property type="molecule type" value="mRNA"/>
</dbReference>
<dbReference type="PANTHER" id="PTHR45955:SF1">
    <property type="entry name" value="PHOSPHOACETYLGLUCOSAMINE MUTASE"/>
    <property type="match status" value="1"/>
</dbReference>
<dbReference type="InterPro" id="IPR049022">
    <property type="entry name" value="AMG1_III"/>
</dbReference>
<dbReference type="VEuPathDB" id="ToxoDB:ETH2_0947800"/>
<feature type="non-terminal residue" evidence="2">
    <location>
        <position position="1"/>
    </location>
</feature>